<accession>A0A7R9ALC3</accession>
<name>A0A7R9ALC3_TIMSH</name>
<proteinExistence type="predicted"/>
<dbReference type="EMBL" id="OC000134">
    <property type="protein sequence ID" value="CAD7256248.1"/>
    <property type="molecule type" value="Genomic_DNA"/>
</dbReference>
<evidence type="ECO:0000256" key="1">
    <source>
        <dbReference type="SAM" id="MobiDB-lite"/>
    </source>
</evidence>
<reference evidence="2" key="1">
    <citation type="submission" date="2020-11" db="EMBL/GenBank/DDBJ databases">
        <authorList>
            <person name="Tran Van P."/>
        </authorList>
    </citation>
    <scope>NUCLEOTIDE SEQUENCE</scope>
</reference>
<organism evidence="2">
    <name type="scientific">Timema shepardi</name>
    <name type="common">Walking stick</name>
    <dbReference type="NCBI Taxonomy" id="629360"/>
    <lineage>
        <taxon>Eukaryota</taxon>
        <taxon>Metazoa</taxon>
        <taxon>Ecdysozoa</taxon>
        <taxon>Arthropoda</taxon>
        <taxon>Hexapoda</taxon>
        <taxon>Insecta</taxon>
        <taxon>Pterygota</taxon>
        <taxon>Neoptera</taxon>
        <taxon>Polyneoptera</taxon>
        <taxon>Phasmatodea</taxon>
        <taxon>Timematodea</taxon>
        <taxon>Timematoidea</taxon>
        <taxon>Timematidae</taxon>
        <taxon>Timema</taxon>
    </lineage>
</organism>
<sequence>MWEALLHDTAWTTMDNMPPSGINCYTTQLGPPPEIGAIYRDTFLHDPIWATTEYVPSGRNCYTIQLGPLHEIGAIYIDTLLHDPTWATMEYAPSSGRNCYTIQLVTPWRSIDEGEPAPGGGDQEESMGDPLTMGTSPRDAGPEPQPATPVPASPLADPPGPSDHAQGETSVWDGQLVSKLPPHFSSYPNKWGPQDLSTSHEHQRYSWELGTLYRELCPDFFVFDSSIHCKGDVLSHSSTDADNAAILMTDIQELLISTTRYAASNNDKVSVPTSTSLVKLGGLRSVAGGHGGN</sequence>
<protein>
    <submittedName>
        <fullName evidence="2">Uncharacterized protein</fullName>
    </submittedName>
</protein>
<feature type="region of interest" description="Disordered" evidence="1">
    <location>
        <begin position="110"/>
        <end position="169"/>
    </location>
</feature>
<gene>
    <name evidence="2" type="ORF">TSIB3V08_LOCUS532</name>
</gene>
<feature type="compositionally biased region" description="Pro residues" evidence="1">
    <location>
        <begin position="143"/>
        <end position="161"/>
    </location>
</feature>
<evidence type="ECO:0000313" key="2">
    <source>
        <dbReference type="EMBL" id="CAD7256248.1"/>
    </source>
</evidence>
<dbReference type="AlphaFoldDB" id="A0A7R9ALC3"/>